<accession>A0A8G2F932</accession>
<gene>
    <name evidence="3" type="ORF">SAMN05421830_1225</name>
</gene>
<reference evidence="3 4" key="1">
    <citation type="submission" date="2016-10" db="EMBL/GenBank/DDBJ databases">
        <authorList>
            <person name="Varghese N."/>
            <person name="Submissions S."/>
        </authorList>
    </citation>
    <scope>NUCLEOTIDE SEQUENCE [LARGE SCALE GENOMIC DNA]</scope>
    <source>
        <strain evidence="3 4">DSM 1741</strain>
    </source>
</reference>
<evidence type="ECO:0000256" key="1">
    <source>
        <dbReference type="SAM" id="SignalP"/>
    </source>
</evidence>
<keyword evidence="1" id="KW-0732">Signal</keyword>
<evidence type="ECO:0000313" key="4">
    <source>
        <dbReference type="Proteomes" id="UP000199581"/>
    </source>
</evidence>
<protein>
    <submittedName>
        <fullName evidence="3">VPLPA-CTERM protein sorting domain-containing protein</fullName>
    </submittedName>
</protein>
<comment type="caution">
    <text evidence="3">The sequence shown here is derived from an EMBL/GenBank/DDBJ whole genome shotgun (WGS) entry which is preliminary data.</text>
</comment>
<dbReference type="NCBIfam" id="TIGR02595">
    <property type="entry name" value="PEP_CTERM"/>
    <property type="match status" value="1"/>
</dbReference>
<feature type="domain" description="Ice-binding protein C-terminal" evidence="2">
    <location>
        <begin position="212"/>
        <end position="235"/>
    </location>
</feature>
<organism evidence="3 4">
    <name type="scientific">Desulfomicrobium norvegicum (strain DSM 1741 / NCIMB 8310)</name>
    <name type="common">Desulfovibrio baculatus (strain Norway 4)</name>
    <name type="synonym">Desulfovibrio desulfuricans (strain Norway 4)</name>
    <dbReference type="NCBI Taxonomy" id="52561"/>
    <lineage>
        <taxon>Bacteria</taxon>
        <taxon>Pseudomonadati</taxon>
        <taxon>Thermodesulfobacteriota</taxon>
        <taxon>Desulfovibrionia</taxon>
        <taxon>Desulfovibrionales</taxon>
        <taxon>Desulfomicrobiaceae</taxon>
        <taxon>Desulfomicrobium</taxon>
    </lineage>
</organism>
<evidence type="ECO:0000259" key="2">
    <source>
        <dbReference type="Pfam" id="PF07589"/>
    </source>
</evidence>
<dbReference type="Proteomes" id="UP000199581">
    <property type="component" value="Unassembled WGS sequence"/>
</dbReference>
<dbReference type="RefSeq" id="WP_092194558.1">
    <property type="nucleotide sequence ID" value="NZ_FOTO01000022.1"/>
</dbReference>
<dbReference type="AlphaFoldDB" id="A0A8G2F932"/>
<feature type="signal peptide" evidence="1">
    <location>
        <begin position="1"/>
        <end position="22"/>
    </location>
</feature>
<dbReference type="Pfam" id="PF07589">
    <property type="entry name" value="PEP-CTERM"/>
    <property type="match status" value="1"/>
</dbReference>
<keyword evidence="4" id="KW-1185">Reference proteome</keyword>
<sequence length="238" mass="25372">MKNLFIAIVFLSMSVYCVNAHALSYTSLGFDYNADIQTYGFISGSLFPEGDLTLGGVPFSVPSGTDLNIWHSEIGSTSGSKSLSVDIGLSGVDKVYTIINTYWGESSPGSFAYIEFEGAGGAYYQYLLDGNFNIRDYFGGTYTNSLTSPDAANVWTQSGIRLDMQTIDLPDAFLFEDQIAMTLVDNGATGFQRTFLYGLTVGTQNGGGGPSTVPEPATIILLGAGLLGLAGIRRKMTS</sequence>
<dbReference type="EMBL" id="FOTO01000022">
    <property type="protein sequence ID" value="SFM21699.1"/>
    <property type="molecule type" value="Genomic_DNA"/>
</dbReference>
<dbReference type="InterPro" id="IPR013424">
    <property type="entry name" value="Ice-binding_C"/>
</dbReference>
<feature type="chain" id="PRO_5034151365" evidence="1">
    <location>
        <begin position="23"/>
        <end position="238"/>
    </location>
</feature>
<name>A0A8G2F932_DESNO</name>
<proteinExistence type="predicted"/>
<evidence type="ECO:0000313" key="3">
    <source>
        <dbReference type="EMBL" id="SFM21699.1"/>
    </source>
</evidence>